<dbReference type="AlphaFoldDB" id="A0A835Y8H7"/>
<keyword evidence="2" id="KW-0806">Transcription termination</keyword>
<accession>A0A835Y8H7</accession>
<sequence length="176" mass="18917">MQRESSVEVASSGQAPPTSGPSRIARDLAPLALDEAQLAKVADHVSKTAAERDLAASVEALVTYTGSARSARGLALQHPDLLACQLPSWCDFLTGFGLDKSQLQHLLCSAPEALTRGDLVRAGEAMLTMRRLGLCERSAAQLVTYYPQLLNKDEPEILSLLKLLGRYQIGIDTTTL</sequence>
<feature type="compositionally biased region" description="Polar residues" evidence="4">
    <location>
        <begin position="8"/>
        <end position="21"/>
    </location>
</feature>
<keyword evidence="2" id="KW-0805">Transcription regulation</keyword>
<dbReference type="InterPro" id="IPR003690">
    <property type="entry name" value="MTERF"/>
</dbReference>
<evidence type="ECO:0000313" key="6">
    <source>
        <dbReference type="Proteomes" id="UP000612055"/>
    </source>
</evidence>
<reference evidence="5" key="1">
    <citation type="journal article" date="2020" name="bioRxiv">
        <title>Comparative genomics of Chlamydomonas.</title>
        <authorList>
            <person name="Craig R.J."/>
            <person name="Hasan A.R."/>
            <person name="Ness R.W."/>
            <person name="Keightley P.D."/>
        </authorList>
    </citation>
    <scope>NUCLEOTIDE SEQUENCE</scope>
    <source>
        <strain evidence="5">CCAP 11/70</strain>
    </source>
</reference>
<keyword evidence="2" id="KW-0804">Transcription</keyword>
<dbReference type="EMBL" id="JAEHOE010000020">
    <property type="protein sequence ID" value="KAG2496161.1"/>
    <property type="molecule type" value="Genomic_DNA"/>
</dbReference>
<evidence type="ECO:0000256" key="2">
    <source>
        <dbReference type="ARBA" id="ARBA00022472"/>
    </source>
</evidence>
<evidence type="ECO:0000256" key="4">
    <source>
        <dbReference type="SAM" id="MobiDB-lite"/>
    </source>
</evidence>
<dbReference type="Pfam" id="PF02536">
    <property type="entry name" value="mTERF"/>
    <property type="match status" value="1"/>
</dbReference>
<keyword evidence="3" id="KW-0809">Transit peptide</keyword>
<comment type="similarity">
    <text evidence="1">Belongs to the mTERF family.</text>
</comment>
<evidence type="ECO:0000256" key="3">
    <source>
        <dbReference type="ARBA" id="ARBA00022946"/>
    </source>
</evidence>
<protein>
    <submittedName>
        <fullName evidence="5">Uncharacterized protein</fullName>
    </submittedName>
</protein>
<organism evidence="5 6">
    <name type="scientific">Edaphochlamys debaryana</name>
    <dbReference type="NCBI Taxonomy" id="47281"/>
    <lineage>
        <taxon>Eukaryota</taxon>
        <taxon>Viridiplantae</taxon>
        <taxon>Chlorophyta</taxon>
        <taxon>core chlorophytes</taxon>
        <taxon>Chlorophyceae</taxon>
        <taxon>CS clade</taxon>
        <taxon>Chlamydomonadales</taxon>
        <taxon>Chlamydomonadales incertae sedis</taxon>
        <taxon>Edaphochlamys</taxon>
    </lineage>
</organism>
<dbReference type="Proteomes" id="UP000612055">
    <property type="component" value="Unassembled WGS sequence"/>
</dbReference>
<gene>
    <name evidence="5" type="ORF">HYH03_005763</name>
</gene>
<dbReference type="OrthoDB" id="528722at2759"/>
<evidence type="ECO:0000313" key="5">
    <source>
        <dbReference type="EMBL" id="KAG2496161.1"/>
    </source>
</evidence>
<proteinExistence type="inferred from homology"/>
<comment type="caution">
    <text evidence="5">The sequence shown here is derived from an EMBL/GenBank/DDBJ whole genome shotgun (WGS) entry which is preliminary data.</text>
</comment>
<evidence type="ECO:0000256" key="1">
    <source>
        <dbReference type="ARBA" id="ARBA00007692"/>
    </source>
</evidence>
<feature type="region of interest" description="Disordered" evidence="4">
    <location>
        <begin position="1"/>
        <end position="23"/>
    </location>
</feature>
<dbReference type="GO" id="GO:0003676">
    <property type="term" value="F:nucleic acid binding"/>
    <property type="evidence" value="ECO:0007669"/>
    <property type="project" value="InterPro"/>
</dbReference>
<keyword evidence="6" id="KW-1185">Reference proteome</keyword>
<dbReference type="InterPro" id="IPR038538">
    <property type="entry name" value="MTERF_sf"/>
</dbReference>
<name>A0A835Y8H7_9CHLO</name>
<dbReference type="GO" id="GO:0006353">
    <property type="term" value="P:DNA-templated transcription termination"/>
    <property type="evidence" value="ECO:0007669"/>
    <property type="project" value="UniProtKB-KW"/>
</dbReference>
<dbReference type="Gene3D" id="1.25.70.10">
    <property type="entry name" value="Transcription termination factor 3, mitochondrial"/>
    <property type="match status" value="1"/>
</dbReference>